<keyword evidence="1" id="KW-1133">Transmembrane helix</keyword>
<evidence type="ECO:0000256" key="2">
    <source>
        <dbReference type="SAM" id="SignalP"/>
    </source>
</evidence>
<proteinExistence type="predicted"/>
<feature type="chain" id="PRO_5001795160" evidence="2">
    <location>
        <begin position="40"/>
        <end position="169"/>
    </location>
</feature>
<feature type="transmembrane region" description="Helical" evidence="1">
    <location>
        <begin position="108"/>
        <end position="133"/>
    </location>
</feature>
<dbReference type="Proteomes" id="UP000030764">
    <property type="component" value="Unassembled WGS sequence"/>
</dbReference>
<protein>
    <submittedName>
        <fullName evidence="3">Uncharacterized protein</fullName>
    </submittedName>
</protein>
<keyword evidence="1" id="KW-0472">Membrane</keyword>
<keyword evidence="2" id="KW-0732">Signal</keyword>
<reference evidence="3 4" key="1">
    <citation type="journal article" date="2014" name="Nat. Genet.">
        <title>Genome and transcriptome of the porcine whipworm Trichuris suis.</title>
        <authorList>
            <person name="Jex A.R."/>
            <person name="Nejsum P."/>
            <person name="Schwarz E.M."/>
            <person name="Hu L."/>
            <person name="Young N.D."/>
            <person name="Hall R.S."/>
            <person name="Korhonen P.K."/>
            <person name="Liao S."/>
            <person name="Thamsborg S."/>
            <person name="Xia J."/>
            <person name="Xu P."/>
            <person name="Wang S."/>
            <person name="Scheerlinck J.P."/>
            <person name="Hofmann A."/>
            <person name="Sternberg P.W."/>
            <person name="Wang J."/>
            <person name="Gasser R.B."/>
        </authorList>
    </citation>
    <scope>NUCLEOTIDE SEQUENCE [LARGE SCALE GENOMIC DNA]</scope>
    <source>
        <strain evidence="3">DCEP-RM93M</strain>
    </source>
</reference>
<evidence type="ECO:0000313" key="3">
    <source>
        <dbReference type="EMBL" id="KFD55218.1"/>
    </source>
</evidence>
<evidence type="ECO:0000313" key="4">
    <source>
        <dbReference type="Proteomes" id="UP000030764"/>
    </source>
</evidence>
<evidence type="ECO:0000256" key="1">
    <source>
        <dbReference type="SAM" id="Phobius"/>
    </source>
</evidence>
<organism evidence="3 4">
    <name type="scientific">Trichuris suis</name>
    <name type="common">pig whipworm</name>
    <dbReference type="NCBI Taxonomy" id="68888"/>
    <lineage>
        <taxon>Eukaryota</taxon>
        <taxon>Metazoa</taxon>
        <taxon>Ecdysozoa</taxon>
        <taxon>Nematoda</taxon>
        <taxon>Enoplea</taxon>
        <taxon>Dorylaimia</taxon>
        <taxon>Trichinellida</taxon>
        <taxon>Trichuridae</taxon>
        <taxon>Trichuris</taxon>
    </lineage>
</organism>
<keyword evidence="1" id="KW-0812">Transmembrane</keyword>
<keyword evidence="4" id="KW-1185">Reference proteome</keyword>
<feature type="signal peptide" evidence="2">
    <location>
        <begin position="1"/>
        <end position="39"/>
    </location>
</feature>
<sequence length="169" mass="19183">MAWFLFKPPRLTRFQGSLRFCFIVLLFANCCALSNKASAKTDFEYSDASFPKKDMTIAEADHDEMTGDRPKNDTLQLMSVLKLNETTVVGKLRTTVIEWMKKPYVHGIIFPAIVGIACAFVVVVSLLSIRACVKAQARKRRRRRIRNLADELKTDKTMLLAAESSDEDF</sequence>
<dbReference type="AlphaFoldDB" id="A0A085MDC2"/>
<dbReference type="EMBL" id="KL363201">
    <property type="protein sequence ID" value="KFD55218.1"/>
    <property type="molecule type" value="Genomic_DNA"/>
</dbReference>
<name>A0A085MDC2_9BILA</name>
<accession>A0A085MDC2</accession>
<gene>
    <name evidence="3" type="ORF">M513_03859</name>
</gene>